<feature type="signal peptide" evidence="1">
    <location>
        <begin position="1"/>
        <end position="19"/>
    </location>
</feature>
<reference evidence="2 3" key="1">
    <citation type="submission" date="2019-11" db="EMBL/GenBank/DDBJ databases">
        <authorList>
            <person name="Zhang J."/>
            <person name="Sun C."/>
        </authorList>
    </citation>
    <scope>NUCLEOTIDE SEQUENCE [LARGE SCALE GENOMIC DNA]</scope>
    <source>
        <strain evidence="3">sp2</strain>
    </source>
</reference>
<dbReference type="AlphaFoldDB" id="A0A6I6CYS1"/>
<protein>
    <recommendedName>
        <fullName evidence="4">DUF2946 domain-containing protein</fullName>
    </recommendedName>
</protein>
<evidence type="ECO:0008006" key="4">
    <source>
        <dbReference type="Google" id="ProtNLM"/>
    </source>
</evidence>
<sequence>MKFMHLVTLLLAFWAPLNAVTAGVAMLDCPMEEMIEHGADCPSMGGSIDEPTASAGCDHCGNCVLLGGFSLPTQSTVAAIHLPNGTLDASLTDSMAAGVPNTPFRPPLSA</sequence>
<evidence type="ECO:0000313" key="2">
    <source>
        <dbReference type="EMBL" id="QGT79369.1"/>
    </source>
</evidence>
<proteinExistence type="predicted"/>
<keyword evidence="1" id="KW-0732">Signal</keyword>
<accession>A0A6I6CYS1</accession>
<name>A0A6I6CYS1_9GAMM</name>
<gene>
    <name evidence="2" type="ORF">GM160_11040</name>
</gene>
<dbReference type="KEGG" id="ghl:GM160_11040"/>
<feature type="chain" id="PRO_5026027960" description="DUF2946 domain-containing protein" evidence="1">
    <location>
        <begin position="20"/>
        <end position="110"/>
    </location>
</feature>
<organism evidence="2 3">
    <name type="scientific">Guyparkeria halophila</name>
    <dbReference type="NCBI Taxonomy" id="47960"/>
    <lineage>
        <taxon>Bacteria</taxon>
        <taxon>Pseudomonadati</taxon>
        <taxon>Pseudomonadota</taxon>
        <taxon>Gammaproteobacteria</taxon>
        <taxon>Chromatiales</taxon>
        <taxon>Thioalkalibacteraceae</taxon>
        <taxon>Guyparkeria</taxon>
    </lineage>
</organism>
<evidence type="ECO:0000256" key="1">
    <source>
        <dbReference type="SAM" id="SignalP"/>
    </source>
</evidence>
<keyword evidence="3" id="KW-1185">Reference proteome</keyword>
<dbReference type="EMBL" id="CP046415">
    <property type="protein sequence ID" value="QGT79369.1"/>
    <property type="molecule type" value="Genomic_DNA"/>
</dbReference>
<dbReference type="RefSeq" id="WP_136867307.1">
    <property type="nucleotide sequence ID" value="NZ_CP046415.1"/>
</dbReference>
<evidence type="ECO:0000313" key="3">
    <source>
        <dbReference type="Proteomes" id="UP000427716"/>
    </source>
</evidence>
<dbReference type="Proteomes" id="UP000427716">
    <property type="component" value="Chromosome"/>
</dbReference>